<dbReference type="PANTHER" id="PTHR43711:SF1">
    <property type="entry name" value="HISTIDINE KINASE 1"/>
    <property type="match status" value="1"/>
</dbReference>
<dbReference type="Gene3D" id="1.10.287.130">
    <property type="match status" value="1"/>
</dbReference>
<dbReference type="InterPro" id="IPR004358">
    <property type="entry name" value="Sig_transdc_His_kin-like_C"/>
</dbReference>
<feature type="transmembrane region" description="Helical" evidence="8">
    <location>
        <begin position="39"/>
        <end position="62"/>
    </location>
</feature>
<dbReference type="InterPro" id="IPR036890">
    <property type="entry name" value="HATPase_C_sf"/>
</dbReference>
<feature type="domain" description="Histidine kinase" evidence="9">
    <location>
        <begin position="314"/>
        <end position="533"/>
    </location>
</feature>
<dbReference type="EC" id="2.7.13.3" evidence="2"/>
<dbReference type="InterPro" id="IPR050736">
    <property type="entry name" value="Sensor_HK_Regulatory"/>
</dbReference>
<dbReference type="PROSITE" id="PS50109">
    <property type="entry name" value="HIS_KIN"/>
    <property type="match status" value="1"/>
</dbReference>
<dbReference type="InterPro" id="IPR005467">
    <property type="entry name" value="His_kinase_dom"/>
</dbReference>
<dbReference type="PANTHER" id="PTHR43711">
    <property type="entry name" value="TWO-COMPONENT HISTIDINE KINASE"/>
    <property type="match status" value="1"/>
</dbReference>
<evidence type="ECO:0000256" key="8">
    <source>
        <dbReference type="SAM" id="Phobius"/>
    </source>
</evidence>
<dbReference type="AlphaFoldDB" id="A0A3A8MQS4"/>
<dbReference type="SUPFAM" id="SSF55874">
    <property type="entry name" value="ATPase domain of HSP90 chaperone/DNA topoisomerase II/histidine kinase"/>
    <property type="match status" value="1"/>
</dbReference>
<reference evidence="11" key="1">
    <citation type="submission" date="2018-09" db="EMBL/GenBank/DDBJ databases">
        <authorList>
            <person name="Livingstone P.G."/>
            <person name="Whitworth D.E."/>
        </authorList>
    </citation>
    <scope>NUCLEOTIDE SEQUENCE [LARGE SCALE GENOMIC DNA]</scope>
    <source>
        <strain evidence="11">CA040B</strain>
    </source>
</reference>
<evidence type="ECO:0000259" key="9">
    <source>
        <dbReference type="PROSITE" id="PS50109"/>
    </source>
</evidence>
<comment type="catalytic activity">
    <reaction evidence="1">
        <text>ATP + protein L-histidine = ADP + protein N-phospho-L-histidine.</text>
        <dbReference type="EC" id="2.7.13.3"/>
    </reaction>
</comment>
<protein>
    <recommendedName>
        <fullName evidence="2">histidine kinase</fullName>
        <ecNumber evidence="2">2.7.13.3</ecNumber>
    </recommendedName>
</protein>
<evidence type="ECO:0000256" key="6">
    <source>
        <dbReference type="ARBA" id="ARBA00023012"/>
    </source>
</evidence>
<dbReference type="EMBL" id="RAWG01000342">
    <property type="protein sequence ID" value="RKH34617.1"/>
    <property type="molecule type" value="Genomic_DNA"/>
</dbReference>
<keyword evidence="8" id="KW-1133">Transmembrane helix</keyword>
<dbReference type="SMART" id="SM00388">
    <property type="entry name" value="HisKA"/>
    <property type="match status" value="1"/>
</dbReference>
<evidence type="ECO:0000256" key="7">
    <source>
        <dbReference type="ARBA" id="ARBA00023136"/>
    </source>
</evidence>
<dbReference type="SUPFAM" id="SSF47384">
    <property type="entry name" value="Homodimeric domain of signal transducing histidine kinase"/>
    <property type="match status" value="1"/>
</dbReference>
<keyword evidence="4" id="KW-0808">Transferase</keyword>
<dbReference type="InterPro" id="IPR036097">
    <property type="entry name" value="HisK_dim/P_sf"/>
</dbReference>
<gene>
    <name evidence="10" type="ORF">D7X12_34810</name>
</gene>
<evidence type="ECO:0000256" key="3">
    <source>
        <dbReference type="ARBA" id="ARBA00022553"/>
    </source>
</evidence>
<dbReference type="InterPro" id="IPR003594">
    <property type="entry name" value="HATPase_dom"/>
</dbReference>
<dbReference type="OrthoDB" id="9813151at2"/>
<dbReference type="SMART" id="SM00387">
    <property type="entry name" value="HATPase_c"/>
    <property type="match status" value="1"/>
</dbReference>
<keyword evidence="6" id="KW-0902">Two-component regulatory system</keyword>
<dbReference type="InterPro" id="IPR003661">
    <property type="entry name" value="HisK_dim/P_dom"/>
</dbReference>
<dbReference type="GO" id="GO:0000155">
    <property type="term" value="F:phosphorelay sensor kinase activity"/>
    <property type="evidence" value="ECO:0007669"/>
    <property type="project" value="InterPro"/>
</dbReference>
<keyword evidence="11" id="KW-1185">Reference proteome</keyword>
<dbReference type="CDD" id="cd00082">
    <property type="entry name" value="HisKA"/>
    <property type="match status" value="1"/>
</dbReference>
<evidence type="ECO:0000313" key="11">
    <source>
        <dbReference type="Proteomes" id="UP000273405"/>
    </source>
</evidence>
<keyword evidence="3" id="KW-0597">Phosphoprotein</keyword>
<dbReference type="Pfam" id="PF00512">
    <property type="entry name" value="HisKA"/>
    <property type="match status" value="1"/>
</dbReference>
<proteinExistence type="predicted"/>
<dbReference type="Pfam" id="PF02518">
    <property type="entry name" value="HATPase_c"/>
    <property type="match status" value="1"/>
</dbReference>
<dbReference type="CDD" id="cd00075">
    <property type="entry name" value="HATPase"/>
    <property type="match status" value="1"/>
</dbReference>
<keyword evidence="7 8" id="KW-0472">Membrane</keyword>
<evidence type="ECO:0000256" key="1">
    <source>
        <dbReference type="ARBA" id="ARBA00000085"/>
    </source>
</evidence>
<evidence type="ECO:0000256" key="2">
    <source>
        <dbReference type="ARBA" id="ARBA00012438"/>
    </source>
</evidence>
<sequence>MWGSRPCPTNTPSTRPLSRVDTGFVLRPAPVILSFRRTFALLLLLIVLPSAGLSGFGIVAIINERAAVEKRLEAAWRGTLADLSAEVPRALNGGRLEPADDGRLAFLLEDDQEVSDPEGTFHVENGLVRTRDPQLAEALAALVPEAASLPTVPTVFSLATGNRAVMVAAERQGTQVRGVRLSGIALDRLLADKAQGRATSEPVLFTLLPVPRDTTSEGGLVNRLMSEVAQARQNALGQPVLAERVLSPPLQDFRLVVLPTGEDPIASASTRNRAVYGVLLGLFYLTLTFGVVYTGRVLYREARLSRMKTDFVSLVSHELRTPLTSIRMFIETLALGRFKDPAQMQEVLDLLTRETERLSDLIERVLDWARIESGRKVYQREPLPVADVVDAAVAAFRAQRLGDDMELKVEVERALPPVEVDRVAVAGALLNLLQNAYKYSGPTNRKISLRAQRDGRHVNLSVEDNGVGIARKDRKRIFERFYRVDNLLTRKTEGSGLGLAISKRIVEAHGGRITVQSEPGQGSRFTLQLPAGRS</sequence>
<organism evidence="10 11">
    <name type="scientific">Corallococcus sicarius</name>
    <dbReference type="NCBI Taxonomy" id="2316726"/>
    <lineage>
        <taxon>Bacteria</taxon>
        <taxon>Pseudomonadati</taxon>
        <taxon>Myxococcota</taxon>
        <taxon>Myxococcia</taxon>
        <taxon>Myxococcales</taxon>
        <taxon>Cystobacterineae</taxon>
        <taxon>Myxococcaceae</taxon>
        <taxon>Corallococcus</taxon>
    </lineage>
</organism>
<keyword evidence="5 10" id="KW-0418">Kinase</keyword>
<name>A0A3A8MQS4_9BACT</name>
<evidence type="ECO:0000313" key="10">
    <source>
        <dbReference type="EMBL" id="RKH34617.1"/>
    </source>
</evidence>
<dbReference type="FunFam" id="3.30.565.10:FF:000006">
    <property type="entry name" value="Sensor histidine kinase WalK"/>
    <property type="match status" value="1"/>
</dbReference>
<dbReference type="Proteomes" id="UP000273405">
    <property type="component" value="Unassembled WGS sequence"/>
</dbReference>
<dbReference type="FunFam" id="1.10.287.130:FF:000001">
    <property type="entry name" value="Two-component sensor histidine kinase"/>
    <property type="match status" value="1"/>
</dbReference>
<dbReference type="PRINTS" id="PR00344">
    <property type="entry name" value="BCTRLSENSOR"/>
</dbReference>
<evidence type="ECO:0000256" key="5">
    <source>
        <dbReference type="ARBA" id="ARBA00022777"/>
    </source>
</evidence>
<accession>A0A3A8MQS4</accession>
<evidence type="ECO:0000256" key="4">
    <source>
        <dbReference type="ARBA" id="ARBA00022679"/>
    </source>
</evidence>
<keyword evidence="8" id="KW-0812">Transmembrane</keyword>
<dbReference type="Gene3D" id="3.30.565.10">
    <property type="entry name" value="Histidine kinase-like ATPase, C-terminal domain"/>
    <property type="match status" value="1"/>
</dbReference>
<comment type="caution">
    <text evidence="10">The sequence shown here is derived from an EMBL/GenBank/DDBJ whole genome shotgun (WGS) entry which is preliminary data.</text>
</comment>
<feature type="transmembrane region" description="Helical" evidence="8">
    <location>
        <begin position="274"/>
        <end position="299"/>
    </location>
</feature>